<protein>
    <submittedName>
        <fullName evidence="11">IS200/IS605 family element transposase accessory protein TnpB</fullName>
    </submittedName>
</protein>
<evidence type="ECO:0000259" key="10">
    <source>
        <dbReference type="Pfam" id="PF12323"/>
    </source>
</evidence>
<dbReference type="PANTHER" id="PTHR30405">
    <property type="entry name" value="TRANSPOSASE"/>
    <property type="match status" value="1"/>
</dbReference>
<dbReference type="Proteomes" id="UP000732298">
    <property type="component" value="Unassembled WGS sequence"/>
</dbReference>
<dbReference type="InterPro" id="IPR051399">
    <property type="entry name" value="RNA-guided_DNA_endo/Transpos"/>
</dbReference>
<comment type="caution">
    <text evidence="11">The sequence shown here is derived from an EMBL/GenBank/DDBJ whole genome shotgun (WGS) entry which is preliminary data.</text>
</comment>
<dbReference type="InterPro" id="IPR010095">
    <property type="entry name" value="Cas12f1-like_TNB"/>
</dbReference>
<evidence type="ECO:0000256" key="3">
    <source>
        <dbReference type="ARBA" id="ARBA00022578"/>
    </source>
</evidence>
<dbReference type="NCBIfam" id="NF040570">
    <property type="entry name" value="guided_TnpB"/>
    <property type="match status" value="1"/>
</dbReference>
<accession>A0A8T3YM75</accession>
<keyword evidence="5" id="KW-0862">Zinc</keyword>
<dbReference type="InterPro" id="IPR021027">
    <property type="entry name" value="Transposase_put_HTH"/>
</dbReference>
<dbReference type="InterPro" id="IPR001959">
    <property type="entry name" value="Transposase"/>
</dbReference>
<dbReference type="GO" id="GO:0046872">
    <property type="term" value="F:metal ion binding"/>
    <property type="evidence" value="ECO:0007669"/>
    <property type="project" value="UniProtKB-KW"/>
</dbReference>
<sequence>MLSYVFRLYPNRVQALGLGRSLELCRQAYNFLLEKLNQQSLSGKNDVGVVKHSIVELKNARPEFNEVYSKALQPECDRLFSNLRSLRQLKKNGKKVGALRFKGKDWFKTFSYNQSGFRIEMVKSKKGILHLSKIGSIKIKVHRPVEGRIKQVTLKNRLGKWFAILITDANPKRVHGEKVLGIDLGINNYLVDSDGNRVAHPHNIDKHAQRLALAQRDLARKNKGSGNRKKARLAVAKVHEKIERCRNDFLHKLSAKYVKGCRTIVVEDLDIVGMARSARNARNIMDSSWARFLQMLAYKAASAGCELAKVNPRNTTKTCSKCGNLREMPLWQRIYSCGNCGVAMDRDYNSAMNILHRFLGRVPALARESPSTLVGQGGSMKQETTFVERLAVSSDASPFRGW</sequence>
<evidence type="ECO:0000256" key="4">
    <source>
        <dbReference type="ARBA" id="ARBA00022723"/>
    </source>
</evidence>
<keyword evidence="6" id="KW-0238">DNA-binding</keyword>
<organism evidence="11 12">
    <name type="scientific">Candidatus Iainarchaeum sp</name>
    <dbReference type="NCBI Taxonomy" id="3101447"/>
    <lineage>
        <taxon>Archaea</taxon>
        <taxon>Candidatus Iainarchaeota</taxon>
        <taxon>Candidatus Iainarchaeia</taxon>
        <taxon>Candidatus Iainarchaeales</taxon>
        <taxon>Candidatus Iainarchaeaceae</taxon>
        <taxon>Candidatus Iainarchaeum</taxon>
    </lineage>
</organism>
<comment type="similarity">
    <text evidence="1">In the C-terminal section; belongs to the transposase 35 family.</text>
</comment>
<dbReference type="PANTHER" id="PTHR30405:SF11">
    <property type="entry name" value="RNA-GUIDED DNA ENDONUCLEASE RV2885C-RELATED"/>
    <property type="match status" value="1"/>
</dbReference>
<evidence type="ECO:0000256" key="7">
    <source>
        <dbReference type="ARBA" id="ARBA00023172"/>
    </source>
</evidence>
<evidence type="ECO:0000259" key="9">
    <source>
        <dbReference type="Pfam" id="PF07282"/>
    </source>
</evidence>
<dbReference type="Pfam" id="PF07282">
    <property type="entry name" value="Cas12f1-like_TNB"/>
    <property type="match status" value="1"/>
</dbReference>
<evidence type="ECO:0000256" key="5">
    <source>
        <dbReference type="ARBA" id="ARBA00022833"/>
    </source>
</evidence>
<keyword evidence="4" id="KW-0479">Metal-binding</keyword>
<dbReference type="Pfam" id="PF01385">
    <property type="entry name" value="OrfB_IS605"/>
    <property type="match status" value="1"/>
</dbReference>
<dbReference type="EMBL" id="JACQPB010000022">
    <property type="protein sequence ID" value="MBI4210168.1"/>
    <property type="molecule type" value="Genomic_DNA"/>
</dbReference>
<evidence type="ECO:0000259" key="8">
    <source>
        <dbReference type="Pfam" id="PF01385"/>
    </source>
</evidence>
<feature type="domain" description="Probable transposase IS891/IS1136/IS1341" evidence="8">
    <location>
        <begin position="170"/>
        <end position="277"/>
    </location>
</feature>
<keyword evidence="7" id="KW-0233">DNA recombination</keyword>
<name>A0A8T3YM75_9ARCH</name>
<dbReference type="GO" id="GO:0032196">
    <property type="term" value="P:transposition"/>
    <property type="evidence" value="ECO:0007669"/>
    <property type="project" value="UniProtKB-KW"/>
</dbReference>
<proteinExistence type="inferred from homology"/>
<gene>
    <name evidence="11" type="primary">tnpB</name>
    <name evidence="11" type="ORF">HY544_01510</name>
</gene>
<dbReference type="AlphaFoldDB" id="A0A8T3YM75"/>
<dbReference type="NCBIfam" id="TIGR01766">
    <property type="entry name" value="IS200/IS605 family accessory protein TnpB-like domain"/>
    <property type="match status" value="1"/>
</dbReference>
<comment type="similarity">
    <text evidence="2">In the N-terminal section; belongs to the transposase 2 family.</text>
</comment>
<dbReference type="Pfam" id="PF12323">
    <property type="entry name" value="HTH_OrfB_IS605"/>
    <property type="match status" value="1"/>
</dbReference>
<keyword evidence="3" id="KW-0815">Transposition</keyword>
<dbReference type="GO" id="GO:0006310">
    <property type="term" value="P:DNA recombination"/>
    <property type="evidence" value="ECO:0007669"/>
    <property type="project" value="UniProtKB-KW"/>
</dbReference>
<evidence type="ECO:0000256" key="1">
    <source>
        <dbReference type="ARBA" id="ARBA00008761"/>
    </source>
</evidence>
<feature type="domain" description="Transposase putative helix-turn-helix" evidence="10">
    <location>
        <begin position="2"/>
        <end position="38"/>
    </location>
</feature>
<dbReference type="GO" id="GO:0003677">
    <property type="term" value="F:DNA binding"/>
    <property type="evidence" value="ECO:0007669"/>
    <property type="project" value="UniProtKB-KW"/>
</dbReference>
<evidence type="ECO:0000256" key="6">
    <source>
        <dbReference type="ARBA" id="ARBA00023125"/>
    </source>
</evidence>
<evidence type="ECO:0000313" key="11">
    <source>
        <dbReference type="EMBL" id="MBI4210168.1"/>
    </source>
</evidence>
<evidence type="ECO:0000256" key="2">
    <source>
        <dbReference type="ARBA" id="ARBA00011044"/>
    </source>
</evidence>
<reference evidence="11" key="1">
    <citation type="submission" date="2020-07" db="EMBL/GenBank/DDBJ databases">
        <title>Huge and variable diversity of episymbiotic CPR bacteria and DPANN archaea in groundwater ecosystems.</title>
        <authorList>
            <person name="He C.Y."/>
            <person name="Keren R."/>
            <person name="Whittaker M."/>
            <person name="Farag I.F."/>
            <person name="Doudna J."/>
            <person name="Cate J.H.D."/>
            <person name="Banfield J.F."/>
        </authorList>
    </citation>
    <scope>NUCLEOTIDE SEQUENCE</scope>
    <source>
        <strain evidence="11">NC_groundwater_1296_Ag_S-0.2um_52_80</strain>
    </source>
</reference>
<evidence type="ECO:0000313" key="12">
    <source>
        <dbReference type="Proteomes" id="UP000732298"/>
    </source>
</evidence>
<feature type="domain" description="Cas12f1-like TNB" evidence="9">
    <location>
        <begin position="289"/>
        <end position="354"/>
    </location>
</feature>